<sequence length="401" mass="44087">MHVKKGKLVIVIVAASAVVAVLFLINKMNESESSIAGVDLLTEVTSTGEQVVGAAIEYTVPITSTNLSETSYSVQAIKGGHHISRNIEHVYVGQAPELGNPVSEGHYVIIEFSGNDLHGGTLSWNGSKYQSSRPTPMYRIQQVEAITTNDGQQLPPTSDEVVSTGERSPVVESFSYESYQNQAGATLPYRLYEPNQEEGERYPLVLFLHGGGERGNDNQIHLLGSEGGVAFARPDVQEQHPSFVVAPQAPYDPSVPLLEGWTTEPTYSMVLELVELMKERYPIDPDRIYIHGMSMGGIGTWNFIETNPDLFAGAIAICGYGHPERAEAIKDVPIWAFHGEDDKIIDVSGSRLMVEALEKAGGHIRYTEFKTGELRSPHSAWGPVYEDKRVIEWLYAQSRAN</sequence>
<keyword evidence="1" id="KW-0732">Signal</keyword>
<dbReference type="PANTHER" id="PTHR43037:SF1">
    <property type="entry name" value="BLL1128 PROTEIN"/>
    <property type="match status" value="1"/>
</dbReference>
<dbReference type="Proteomes" id="UP000216207">
    <property type="component" value="Unassembled WGS sequence"/>
</dbReference>
<keyword evidence="2" id="KW-1133">Transmembrane helix</keyword>
<dbReference type="Pfam" id="PF02230">
    <property type="entry name" value="Abhydrolase_2"/>
    <property type="match status" value="1"/>
</dbReference>
<keyword evidence="2" id="KW-0812">Transmembrane</keyword>
<dbReference type="RefSeq" id="WP_095326646.1">
    <property type="nucleotide sequence ID" value="NZ_NPCC01000012.1"/>
</dbReference>
<comment type="caution">
    <text evidence="5">The sequence shown here is derived from an EMBL/GenBank/DDBJ whole genome shotgun (WGS) entry which is preliminary data.</text>
</comment>
<evidence type="ECO:0000259" key="4">
    <source>
        <dbReference type="Pfam" id="PF18435"/>
    </source>
</evidence>
<dbReference type="Gene3D" id="3.40.50.1820">
    <property type="entry name" value="alpha/beta hydrolase"/>
    <property type="match status" value="1"/>
</dbReference>
<accession>A0A268NZS8</accession>
<dbReference type="PANTHER" id="PTHR43037">
    <property type="entry name" value="UNNAMED PRODUCT-RELATED"/>
    <property type="match status" value="1"/>
</dbReference>
<name>A0A268NZS8_SHOCL</name>
<evidence type="ECO:0000256" key="2">
    <source>
        <dbReference type="SAM" id="Phobius"/>
    </source>
</evidence>
<dbReference type="InterPro" id="IPR029058">
    <property type="entry name" value="AB_hydrolase_fold"/>
</dbReference>
<gene>
    <name evidence="5" type="ORF">CHH72_11565</name>
</gene>
<protein>
    <recommendedName>
        <fullName evidence="7">Peptidase</fullName>
    </recommendedName>
</protein>
<dbReference type="InterPro" id="IPR050955">
    <property type="entry name" value="Plant_Biomass_Hydrol_Est"/>
</dbReference>
<reference evidence="5 6" key="1">
    <citation type="submission" date="2017-07" db="EMBL/GenBank/DDBJ databases">
        <title>Isolation and whole genome analysis of endospore-forming bacteria from heroin.</title>
        <authorList>
            <person name="Kalinowski J."/>
            <person name="Ahrens B."/>
            <person name="Al-Dilaimi A."/>
            <person name="Winkler A."/>
            <person name="Wibberg D."/>
            <person name="Schleenbecker U."/>
            <person name="Ruckert C."/>
            <person name="Wolfel R."/>
            <person name="Grass G."/>
        </authorList>
    </citation>
    <scope>NUCLEOTIDE SEQUENCE [LARGE SCALE GENOMIC DNA]</scope>
    <source>
        <strain evidence="5 6">7539</strain>
    </source>
</reference>
<evidence type="ECO:0000313" key="5">
    <source>
        <dbReference type="EMBL" id="PAE89002.1"/>
    </source>
</evidence>
<dbReference type="AlphaFoldDB" id="A0A268NZS8"/>
<feature type="domain" description="Esterase Ig-like N-terminal" evidence="4">
    <location>
        <begin position="38"/>
        <end position="154"/>
    </location>
</feature>
<proteinExistence type="predicted"/>
<evidence type="ECO:0000313" key="6">
    <source>
        <dbReference type="Proteomes" id="UP000216207"/>
    </source>
</evidence>
<dbReference type="EMBL" id="NPCC01000012">
    <property type="protein sequence ID" value="PAE89002.1"/>
    <property type="molecule type" value="Genomic_DNA"/>
</dbReference>
<evidence type="ECO:0008006" key="7">
    <source>
        <dbReference type="Google" id="ProtNLM"/>
    </source>
</evidence>
<feature type="domain" description="Phospholipase/carboxylesterase/thioesterase" evidence="3">
    <location>
        <begin position="280"/>
        <end position="370"/>
    </location>
</feature>
<dbReference type="Gene3D" id="2.60.40.2180">
    <property type="match status" value="1"/>
</dbReference>
<dbReference type="InterPro" id="IPR041172">
    <property type="entry name" value="EstA_Ig-like_N"/>
</dbReference>
<dbReference type="SUPFAM" id="SSF53474">
    <property type="entry name" value="alpha/beta-Hydrolases"/>
    <property type="match status" value="1"/>
</dbReference>
<dbReference type="GO" id="GO:0016787">
    <property type="term" value="F:hydrolase activity"/>
    <property type="evidence" value="ECO:0007669"/>
    <property type="project" value="InterPro"/>
</dbReference>
<organism evidence="5 6">
    <name type="scientific">Shouchella clausii</name>
    <name type="common">Alkalihalobacillus clausii</name>
    <dbReference type="NCBI Taxonomy" id="79880"/>
    <lineage>
        <taxon>Bacteria</taxon>
        <taxon>Bacillati</taxon>
        <taxon>Bacillota</taxon>
        <taxon>Bacilli</taxon>
        <taxon>Bacillales</taxon>
        <taxon>Bacillaceae</taxon>
        <taxon>Shouchella</taxon>
    </lineage>
</organism>
<feature type="transmembrane region" description="Helical" evidence="2">
    <location>
        <begin position="7"/>
        <end position="25"/>
    </location>
</feature>
<dbReference type="Pfam" id="PF18435">
    <property type="entry name" value="EstA_Ig_like"/>
    <property type="match status" value="1"/>
</dbReference>
<evidence type="ECO:0000256" key="1">
    <source>
        <dbReference type="ARBA" id="ARBA00022729"/>
    </source>
</evidence>
<keyword evidence="2" id="KW-0472">Membrane</keyword>
<evidence type="ECO:0000259" key="3">
    <source>
        <dbReference type="Pfam" id="PF02230"/>
    </source>
</evidence>
<dbReference type="InterPro" id="IPR003140">
    <property type="entry name" value="PLipase/COase/thioEstase"/>
</dbReference>